<dbReference type="InterPro" id="IPR032710">
    <property type="entry name" value="NTF2-like_dom_sf"/>
</dbReference>
<name>A0A2T4CU25_9GAMM</name>
<reference evidence="4 5" key="1">
    <citation type="submission" date="2018-03" db="EMBL/GenBank/DDBJ databases">
        <title>Cross-interface Injection: A General Nanoliter Liquid Handling Method Applied to Single Cells Genome Amplification Automated Nanoliter Liquid Handling Applied to Single Cell Multiple Displacement Amplification.</title>
        <authorList>
            <person name="Yun J."/>
            <person name="Xu P."/>
            <person name="Xu J."/>
            <person name="Dai X."/>
            <person name="Wang Y."/>
            <person name="Zheng X."/>
            <person name="Cao C."/>
            <person name="Yi Q."/>
            <person name="Zhu Y."/>
            <person name="Wang L."/>
            <person name="Dong Z."/>
            <person name="Huang Y."/>
            <person name="Huang L."/>
            <person name="Du W."/>
        </authorList>
    </citation>
    <scope>NUCLEOTIDE SEQUENCE [LARGE SCALE GENOMIC DNA]</scope>
    <source>
        <strain evidence="3 5">A12-4</strain>
        <strain evidence="2 4">A9-4</strain>
    </source>
</reference>
<dbReference type="SUPFAM" id="SSF54427">
    <property type="entry name" value="NTF2-like"/>
    <property type="match status" value="1"/>
</dbReference>
<evidence type="ECO:0000313" key="3">
    <source>
        <dbReference type="EMBL" id="PTB90436.1"/>
    </source>
</evidence>
<dbReference type="PANTHER" id="PTHR41252">
    <property type="entry name" value="BLR2505 PROTEIN"/>
    <property type="match status" value="1"/>
</dbReference>
<dbReference type="InterPro" id="IPR037401">
    <property type="entry name" value="SnoaL-like"/>
</dbReference>
<gene>
    <name evidence="3" type="ORF">C9927_00285</name>
    <name evidence="2" type="ORF">C9928_03335</name>
</gene>
<evidence type="ECO:0000313" key="2">
    <source>
        <dbReference type="EMBL" id="PTB89511.1"/>
    </source>
</evidence>
<dbReference type="Pfam" id="PF12680">
    <property type="entry name" value="SnoaL_2"/>
    <property type="match status" value="1"/>
</dbReference>
<protein>
    <submittedName>
        <fullName evidence="3">DUF4440 domain-containing protein</fullName>
    </submittedName>
</protein>
<dbReference type="PANTHER" id="PTHR41252:SF1">
    <property type="entry name" value="BLR2505 PROTEIN"/>
    <property type="match status" value="1"/>
</dbReference>
<organism evidence="3 5">
    <name type="scientific">Pseudidiomarina aestuarii</name>
    <dbReference type="NCBI Taxonomy" id="624146"/>
    <lineage>
        <taxon>Bacteria</taxon>
        <taxon>Pseudomonadati</taxon>
        <taxon>Pseudomonadota</taxon>
        <taxon>Gammaproteobacteria</taxon>
        <taxon>Alteromonadales</taxon>
        <taxon>Idiomarinaceae</taxon>
        <taxon>Pseudidiomarina</taxon>
    </lineage>
</organism>
<feature type="domain" description="SnoaL-like" evidence="1">
    <location>
        <begin position="9"/>
        <end position="114"/>
    </location>
</feature>
<dbReference type="EMBL" id="PYVF01000002">
    <property type="protein sequence ID" value="PTB90436.1"/>
    <property type="molecule type" value="Genomic_DNA"/>
</dbReference>
<dbReference type="Proteomes" id="UP000241514">
    <property type="component" value="Unassembled WGS sequence"/>
</dbReference>
<evidence type="ECO:0000259" key="1">
    <source>
        <dbReference type="Pfam" id="PF12680"/>
    </source>
</evidence>
<dbReference type="Proteomes" id="UP000242087">
    <property type="component" value="Unassembled WGS sequence"/>
</dbReference>
<evidence type="ECO:0000313" key="4">
    <source>
        <dbReference type="Proteomes" id="UP000241514"/>
    </source>
</evidence>
<sequence>MTNNLELAQNVYKAFAKGDIPAVLAGFAEDIRWVEAEGGPYGGIFIGPEAVLDNVFMKLGGEWDGFAAIPSEFVSEGATVIALGEYSGTYKATGKSFKAPFAHVWKFKDGKVTSFQQYTDTAVHQRPLLPD</sequence>
<dbReference type="Gene3D" id="3.10.450.50">
    <property type="match status" value="1"/>
</dbReference>
<comment type="caution">
    <text evidence="3">The sequence shown here is derived from an EMBL/GenBank/DDBJ whole genome shotgun (WGS) entry which is preliminary data.</text>
</comment>
<proteinExistence type="predicted"/>
<dbReference type="EMBL" id="PYVG01000012">
    <property type="protein sequence ID" value="PTB89511.1"/>
    <property type="molecule type" value="Genomic_DNA"/>
</dbReference>
<dbReference type="AlphaFoldDB" id="A0A2T4CU25"/>
<accession>A0A2T4CU25</accession>
<evidence type="ECO:0000313" key="5">
    <source>
        <dbReference type="Proteomes" id="UP000242087"/>
    </source>
</evidence>